<accession>A0ABS7NN89</accession>
<evidence type="ECO:0008006" key="3">
    <source>
        <dbReference type="Google" id="ProtNLM"/>
    </source>
</evidence>
<gene>
    <name evidence="1" type="ORF">KUV26_22180</name>
</gene>
<evidence type="ECO:0000313" key="1">
    <source>
        <dbReference type="EMBL" id="MBY6142149.1"/>
    </source>
</evidence>
<protein>
    <recommendedName>
        <fullName evidence="3">Anti-sigma factor</fullName>
    </recommendedName>
</protein>
<dbReference type="RefSeq" id="WP_222510065.1">
    <property type="nucleotide sequence ID" value="NZ_JAHVJA010000019.1"/>
</dbReference>
<sequence>MSGLSEQDWELVNAYHDGALAEPEAQAFVKRLAAEPELAAALASVKEVSQSLGGLRPTLALASAAAPVELQAPAAANSNRSPARWLAGGAVAAALALAALWGSGTFDTPTAFDLHQDLADQSFSVGFSDLQRAEALSLHGVPDLASANLAPVAFKVLQDGSVTHYAGRNGCRLSYFLGNAAEPGQPPAHVQSISWTTGPSTQHMIIATGMDRAKFDAIAAFLKLATGLQANKGAVASLNEATAAASPCVG</sequence>
<organism evidence="1 2">
    <name type="scientific">Leisingera daeponensis</name>
    <dbReference type="NCBI Taxonomy" id="405746"/>
    <lineage>
        <taxon>Bacteria</taxon>
        <taxon>Pseudomonadati</taxon>
        <taxon>Pseudomonadota</taxon>
        <taxon>Alphaproteobacteria</taxon>
        <taxon>Rhodobacterales</taxon>
        <taxon>Roseobacteraceae</taxon>
        <taxon>Leisingera</taxon>
    </lineage>
</organism>
<evidence type="ECO:0000313" key="2">
    <source>
        <dbReference type="Proteomes" id="UP000766629"/>
    </source>
</evidence>
<proteinExistence type="predicted"/>
<dbReference type="EMBL" id="JAHVJA010000019">
    <property type="protein sequence ID" value="MBY6142149.1"/>
    <property type="molecule type" value="Genomic_DNA"/>
</dbReference>
<keyword evidence="2" id="KW-1185">Reference proteome</keyword>
<name>A0ABS7NN89_9RHOB</name>
<dbReference type="Proteomes" id="UP000766629">
    <property type="component" value="Unassembled WGS sequence"/>
</dbReference>
<reference evidence="1 2" key="1">
    <citation type="submission" date="2021-06" db="EMBL/GenBank/DDBJ databases">
        <title>50 bacteria genomes isolated from Dapeng, Shenzhen, China.</title>
        <authorList>
            <person name="Zheng W."/>
            <person name="Yu S."/>
            <person name="Huang Y."/>
        </authorList>
    </citation>
    <scope>NUCLEOTIDE SEQUENCE [LARGE SCALE GENOMIC DNA]</scope>
    <source>
        <strain evidence="1 2">DP1N14-2</strain>
    </source>
</reference>
<comment type="caution">
    <text evidence="1">The sequence shown here is derived from an EMBL/GenBank/DDBJ whole genome shotgun (WGS) entry which is preliminary data.</text>
</comment>